<dbReference type="STRING" id="44316.ENSEGOP00005016879"/>
<dbReference type="OrthoDB" id="9118337at2759"/>
<dbReference type="EMBL" id="QUSF01000277">
    <property type="protein sequence ID" value="RLV84408.1"/>
    <property type="molecule type" value="Genomic_DNA"/>
</dbReference>
<evidence type="ECO:0000256" key="1">
    <source>
        <dbReference type="SAM" id="Phobius"/>
    </source>
</evidence>
<accession>A0A3L8RTG9</accession>
<sequence>MEGKVKGFALGSSSALLPSPPGELGKLFLLSPPGLGIFLSEFWLGFWLLSTVRFCCSFYLGLLGSTFKAAGGTFLDLLVPGFPDKGFLGQQRFYLHLPKMTFLQGQCDDDCYYGGLSGYRGYDCGSPCSYRGYGGLYGSRGLYGFGDRYGSLYGYRGIFGSGDCYGSGGLYGGYRGFFGSGDCYGYPGYYSGRYGYPFGYRYGQRFGFGGCYSC</sequence>
<evidence type="ECO:0000313" key="3">
    <source>
        <dbReference type="Proteomes" id="UP000276834"/>
    </source>
</evidence>
<keyword evidence="1" id="KW-0472">Membrane</keyword>
<reference evidence="2 3" key="1">
    <citation type="journal article" date="2018" name="Proc. R. Soc. B">
        <title>A non-coding region near Follistatin controls head colour polymorphism in the Gouldian finch.</title>
        <authorList>
            <person name="Toomey M.B."/>
            <person name="Marques C.I."/>
            <person name="Andrade P."/>
            <person name="Araujo P.M."/>
            <person name="Sabatino S."/>
            <person name="Gazda M.A."/>
            <person name="Afonso S."/>
            <person name="Lopes R.J."/>
            <person name="Corbo J.C."/>
            <person name="Carneiro M."/>
        </authorList>
    </citation>
    <scope>NUCLEOTIDE SEQUENCE [LARGE SCALE GENOMIC DNA]</scope>
    <source>
        <strain evidence="2">Red01</strain>
        <tissue evidence="2">Muscle</tissue>
    </source>
</reference>
<feature type="transmembrane region" description="Helical" evidence="1">
    <location>
        <begin position="35"/>
        <end position="60"/>
    </location>
</feature>
<gene>
    <name evidence="2" type="ORF">DV515_00016256</name>
</gene>
<protein>
    <submittedName>
        <fullName evidence="2">Uncharacterized protein</fullName>
    </submittedName>
</protein>
<keyword evidence="1" id="KW-1133">Transmembrane helix</keyword>
<dbReference type="Proteomes" id="UP000276834">
    <property type="component" value="Unassembled WGS sequence"/>
</dbReference>
<organism evidence="2 3">
    <name type="scientific">Chloebia gouldiae</name>
    <name type="common">Gouldian finch</name>
    <name type="synonym">Erythrura gouldiae</name>
    <dbReference type="NCBI Taxonomy" id="44316"/>
    <lineage>
        <taxon>Eukaryota</taxon>
        <taxon>Metazoa</taxon>
        <taxon>Chordata</taxon>
        <taxon>Craniata</taxon>
        <taxon>Vertebrata</taxon>
        <taxon>Euteleostomi</taxon>
        <taxon>Archelosauria</taxon>
        <taxon>Archosauria</taxon>
        <taxon>Dinosauria</taxon>
        <taxon>Saurischia</taxon>
        <taxon>Theropoda</taxon>
        <taxon>Coelurosauria</taxon>
        <taxon>Aves</taxon>
        <taxon>Neognathae</taxon>
        <taxon>Neoaves</taxon>
        <taxon>Telluraves</taxon>
        <taxon>Australaves</taxon>
        <taxon>Passeriformes</taxon>
        <taxon>Passeroidea</taxon>
        <taxon>Passeridae</taxon>
        <taxon>Chloebia</taxon>
    </lineage>
</organism>
<comment type="caution">
    <text evidence="2">The sequence shown here is derived from an EMBL/GenBank/DDBJ whole genome shotgun (WGS) entry which is preliminary data.</text>
</comment>
<keyword evidence="1" id="KW-0812">Transmembrane</keyword>
<keyword evidence="3" id="KW-1185">Reference proteome</keyword>
<name>A0A3L8RTG9_CHLGU</name>
<evidence type="ECO:0000313" key="2">
    <source>
        <dbReference type="EMBL" id="RLV84408.1"/>
    </source>
</evidence>
<proteinExistence type="predicted"/>
<dbReference type="AlphaFoldDB" id="A0A3L8RTG9"/>